<evidence type="ECO:0008006" key="3">
    <source>
        <dbReference type="Google" id="ProtNLM"/>
    </source>
</evidence>
<dbReference type="EMBL" id="JAKJXP020000033">
    <property type="protein sequence ID" value="KAK7752960.1"/>
    <property type="molecule type" value="Genomic_DNA"/>
</dbReference>
<gene>
    <name evidence="1" type="ORF">SLS62_005119</name>
</gene>
<name>A0AAN9YT56_9PEZI</name>
<evidence type="ECO:0000313" key="2">
    <source>
        <dbReference type="Proteomes" id="UP001320420"/>
    </source>
</evidence>
<keyword evidence="2" id="KW-1185">Reference proteome</keyword>
<dbReference type="Proteomes" id="UP001320420">
    <property type="component" value="Unassembled WGS sequence"/>
</dbReference>
<organism evidence="1 2">
    <name type="scientific">Diatrype stigma</name>
    <dbReference type="NCBI Taxonomy" id="117547"/>
    <lineage>
        <taxon>Eukaryota</taxon>
        <taxon>Fungi</taxon>
        <taxon>Dikarya</taxon>
        <taxon>Ascomycota</taxon>
        <taxon>Pezizomycotina</taxon>
        <taxon>Sordariomycetes</taxon>
        <taxon>Xylariomycetidae</taxon>
        <taxon>Xylariales</taxon>
        <taxon>Diatrypaceae</taxon>
        <taxon>Diatrype</taxon>
    </lineage>
</organism>
<comment type="caution">
    <text evidence="1">The sequence shown here is derived from an EMBL/GenBank/DDBJ whole genome shotgun (WGS) entry which is preliminary data.</text>
</comment>
<dbReference type="AlphaFoldDB" id="A0AAN9YT56"/>
<sequence length="167" mass="18127">MERAQQRAAIIRPLASLPLSSMPASPDGATSVEPVTGLGRIAIFPNEVVMVVLQQCSLHILSRVRLVNRAFDTMVQLLPDYDYVVNTVRGIMRRATPSYRDILSKLQVILTFRGLRYLLMSRTCEICGGNGESGAAAAASLRLAKVKVLCDKCNNKGSRSCTGLGSM</sequence>
<accession>A0AAN9YT56</accession>
<protein>
    <recommendedName>
        <fullName evidence="3">F-box domain-containing protein</fullName>
    </recommendedName>
</protein>
<proteinExistence type="predicted"/>
<evidence type="ECO:0000313" key="1">
    <source>
        <dbReference type="EMBL" id="KAK7752960.1"/>
    </source>
</evidence>
<reference evidence="1 2" key="1">
    <citation type="submission" date="2024-02" db="EMBL/GenBank/DDBJ databases">
        <title>De novo assembly and annotation of 12 fungi associated with fruit tree decline syndrome in Ontario, Canada.</title>
        <authorList>
            <person name="Sulman M."/>
            <person name="Ellouze W."/>
            <person name="Ilyukhin E."/>
        </authorList>
    </citation>
    <scope>NUCLEOTIDE SEQUENCE [LARGE SCALE GENOMIC DNA]</scope>
    <source>
        <strain evidence="1 2">M11/M66-122</strain>
    </source>
</reference>